<feature type="region of interest" description="Disordered" evidence="3">
    <location>
        <begin position="332"/>
        <end position="430"/>
    </location>
</feature>
<dbReference type="PROSITE" id="PS50231">
    <property type="entry name" value="RICIN_B_LECTIN"/>
    <property type="match status" value="1"/>
</dbReference>
<dbReference type="Gene3D" id="2.80.10.50">
    <property type="match status" value="1"/>
</dbReference>
<dbReference type="SUPFAM" id="SSF50370">
    <property type="entry name" value="Ricin B-like lectins"/>
    <property type="match status" value="1"/>
</dbReference>
<feature type="compositionally biased region" description="Basic and acidic residues" evidence="3">
    <location>
        <begin position="992"/>
        <end position="1008"/>
    </location>
</feature>
<dbReference type="Pfam" id="PF00030">
    <property type="entry name" value="Crystall"/>
    <property type="match status" value="6"/>
</dbReference>
<evidence type="ECO:0000259" key="4">
    <source>
        <dbReference type="PROSITE" id="PS50915"/>
    </source>
</evidence>
<dbReference type="Proteomes" id="UP001044222">
    <property type="component" value="Chromosome 8"/>
</dbReference>
<dbReference type="PANTHER" id="PTHR11818">
    <property type="entry name" value="BETA/GAMMA CRYSTALLIN"/>
    <property type="match status" value="1"/>
</dbReference>
<dbReference type="Pfam" id="PF00652">
    <property type="entry name" value="Ricin_B_lectin"/>
    <property type="match status" value="1"/>
</dbReference>
<proteinExistence type="inferred from homology"/>
<dbReference type="InterPro" id="IPR000772">
    <property type="entry name" value="Ricin_B_lectin"/>
</dbReference>
<dbReference type="EMBL" id="JAFIRN010000008">
    <property type="protein sequence ID" value="KAG5843872.1"/>
    <property type="molecule type" value="Genomic_DNA"/>
</dbReference>
<reference evidence="5" key="1">
    <citation type="submission" date="2021-01" db="EMBL/GenBank/DDBJ databases">
        <title>A chromosome-scale assembly of European eel, Anguilla anguilla.</title>
        <authorList>
            <person name="Henkel C."/>
            <person name="Jong-Raadsen S.A."/>
            <person name="Dufour S."/>
            <person name="Weltzien F.-A."/>
            <person name="Palstra A.P."/>
            <person name="Pelster B."/>
            <person name="Spaink H.P."/>
            <person name="Van Den Thillart G.E."/>
            <person name="Jansen H."/>
            <person name="Zahm M."/>
            <person name="Klopp C."/>
            <person name="Cedric C."/>
            <person name="Louis A."/>
            <person name="Berthelot C."/>
            <person name="Parey E."/>
            <person name="Roest Crollius H."/>
            <person name="Montfort J."/>
            <person name="Robinson-Rechavi M."/>
            <person name="Bucao C."/>
            <person name="Bouchez O."/>
            <person name="Gislard M."/>
            <person name="Lluch J."/>
            <person name="Milhes M."/>
            <person name="Lampietro C."/>
            <person name="Lopez Roques C."/>
            <person name="Donnadieu C."/>
            <person name="Braasch I."/>
            <person name="Desvignes T."/>
            <person name="Postlethwait J."/>
            <person name="Bobe J."/>
            <person name="Guiguen Y."/>
            <person name="Dirks R."/>
        </authorList>
    </citation>
    <scope>NUCLEOTIDE SEQUENCE</scope>
    <source>
        <strain evidence="5">Tag_6206</strain>
        <tissue evidence="5">Liver</tissue>
    </source>
</reference>
<dbReference type="PROSITE" id="PS50915">
    <property type="entry name" value="CRYSTALLIN_BETA_GAMMA"/>
    <property type="match status" value="6"/>
</dbReference>
<keyword evidence="2" id="KW-0677">Repeat</keyword>
<dbReference type="InterPro" id="IPR011024">
    <property type="entry name" value="G_crystallin-like"/>
</dbReference>
<feature type="domain" description="Beta/gamma crystallin 'Greek key'" evidence="4">
    <location>
        <begin position="1757"/>
        <end position="1799"/>
    </location>
</feature>
<protein>
    <recommendedName>
        <fullName evidence="4">Beta/gamma crystallin 'Greek key' domain-containing protein</fullName>
    </recommendedName>
</protein>
<feature type="region of interest" description="Disordered" evidence="3">
    <location>
        <begin position="151"/>
        <end position="222"/>
    </location>
</feature>
<accession>A0A9D3M7G0</accession>
<feature type="compositionally biased region" description="Polar residues" evidence="3">
    <location>
        <begin position="449"/>
        <end position="458"/>
    </location>
</feature>
<comment type="caution">
    <text evidence="5">The sequence shown here is derived from an EMBL/GenBank/DDBJ whole genome shotgun (WGS) entry which is preliminary data.</text>
</comment>
<feature type="compositionally biased region" description="Basic and acidic residues" evidence="3">
    <location>
        <begin position="55"/>
        <end position="66"/>
    </location>
</feature>
<feature type="compositionally biased region" description="Acidic residues" evidence="3">
    <location>
        <begin position="974"/>
        <end position="983"/>
    </location>
</feature>
<feature type="compositionally biased region" description="Low complexity" evidence="3">
    <location>
        <begin position="123"/>
        <end position="134"/>
    </location>
</feature>
<dbReference type="InterPro" id="IPR035992">
    <property type="entry name" value="Ricin_B-like_lectins"/>
</dbReference>
<feature type="domain" description="Beta/gamma crystallin 'Greek key'" evidence="4">
    <location>
        <begin position="1576"/>
        <end position="1618"/>
    </location>
</feature>
<keyword evidence="6" id="KW-1185">Reference proteome</keyword>
<evidence type="ECO:0000313" key="6">
    <source>
        <dbReference type="Proteomes" id="UP001044222"/>
    </source>
</evidence>
<dbReference type="InterPro" id="IPR050252">
    <property type="entry name" value="Beta/Gamma-Crystallin"/>
</dbReference>
<feature type="domain" description="Beta/gamma crystallin 'Greek key'" evidence="4">
    <location>
        <begin position="1390"/>
        <end position="1439"/>
    </location>
</feature>
<feature type="compositionally biased region" description="Basic and acidic residues" evidence="3">
    <location>
        <begin position="77"/>
        <end position="95"/>
    </location>
</feature>
<dbReference type="SUPFAM" id="SSF49695">
    <property type="entry name" value="gamma-Crystallin-like"/>
    <property type="match status" value="3"/>
</dbReference>
<feature type="region of interest" description="Disordered" evidence="3">
    <location>
        <begin position="562"/>
        <end position="599"/>
    </location>
</feature>
<name>A0A9D3M7G0_ANGAN</name>
<feature type="region of interest" description="Disordered" evidence="3">
    <location>
        <begin position="900"/>
        <end position="927"/>
    </location>
</feature>
<comment type="similarity">
    <text evidence="1">Belongs to the beta/gamma-crystallin family.</text>
</comment>
<dbReference type="GO" id="GO:0007601">
    <property type="term" value="P:visual perception"/>
    <property type="evidence" value="ECO:0007669"/>
    <property type="project" value="TreeGrafter"/>
</dbReference>
<dbReference type="GO" id="GO:0005212">
    <property type="term" value="F:structural constituent of eye lens"/>
    <property type="evidence" value="ECO:0007669"/>
    <property type="project" value="TreeGrafter"/>
</dbReference>
<feature type="compositionally biased region" description="Polar residues" evidence="3">
    <location>
        <begin position="472"/>
        <end position="486"/>
    </location>
</feature>
<dbReference type="GO" id="GO:0002088">
    <property type="term" value="P:lens development in camera-type eye"/>
    <property type="evidence" value="ECO:0007669"/>
    <property type="project" value="TreeGrafter"/>
</dbReference>
<feature type="domain" description="Beta/gamma crystallin 'Greek key'" evidence="4">
    <location>
        <begin position="1667"/>
        <end position="1712"/>
    </location>
</feature>
<dbReference type="Gene3D" id="2.60.20.10">
    <property type="entry name" value="Crystallins"/>
    <property type="match status" value="6"/>
</dbReference>
<feature type="region of interest" description="Disordered" evidence="3">
    <location>
        <begin position="446"/>
        <end position="508"/>
    </location>
</feature>
<dbReference type="PANTHER" id="PTHR11818:SF38">
    <property type="entry name" value="VERY LARGE A-KINASE ANCHOR PROTEIN"/>
    <property type="match status" value="1"/>
</dbReference>
<feature type="compositionally biased region" description="Basic and acidic residues" evidence="3">
    <location>
        <begin position="417"/>
        <end position="426"/>
    </location>
</feature>
<feature type="compositionally biased region" description="Polar residues" evidence="3">
    <location>
        <begin position="1248"/>
        <end position="1258"/>
    </location>
</feature>
<dbReference type="InterPro" id="IPR001064">
    <property type="entry name" value="Beta/gamma_crystallin"/>
</dbReference>
<sequence length="2019" mass="218450">MSSTKRQSSWQEDIARNFSRLFLRSKSQEPQKTGNDGSDISSNVEDEESSSPSSELREQDPQEKVVLELSKAVFHGSEGERQEGAEVGEEEKKEEEGGEGSGVLDDAGGSPLRLAPASPPLPAASGPSTPTAPLDAFFRKLGSLFHLSSRTEAGTAVEEEAPADADAREWHGLRGAGTPPSLLGARREGPTPTQTARFRRESPALTGTPEQPPEECAQTDLPAPQHLVLYDKAGEDRDVADQGHGADTDLTLEEAADEQRRRLALSRPPIVTYGTYRGSREIRRMRRRNEVQVGSPISEGEELQHSFDSAARLSPPGEDARGAAVLECAGSEGEQPGTLAGDAVAVTPARPGPGGVPVMMPSEDDESQSALLPERETDLARAPAQATDSCPGGVSGVLSMSAAERDSSDKQTSPAEEGGKAERLEEQTSLETAEAIAREMKLATERAETLSTREGSTGSPSKASDSAAPSHTHGSQCNLNHISPSDTQEDEGSEVPVPADQGLDAPESSLTAGKSWLFAPETGLIEEGEPDEMALWYESRQMVDNILRNALTALQNIERWEQENRDKEAVSPIPLDEQDEGSPKTGKQQEGSLSEPADVGHLPVLVERNMNPNEAPLDKSRSTLSSGSVSVIGLDMDIRNNSRPNSDLGSMGVSNSISDQRHGEHRPIDGLQASRPPDLCEFHSGDHNGCHSEAADTQSNYNVKPVLIMREGDKDINDHNSNISLNENSKSVSLCGGNLEANNKELVQASIYVSKMQESVSGNTKSDHLPTAKASVDNSFIEAISTETSGEAINKALHLAKDRTESNSSIHNLTSSYEEIVPTQKQVKICGDLDMLNVNLEKSVQLNGAKDESCLSMQLARNTEDIMTFQKEGQSEDSVQSCELDTQKFKNIDELHILSTGLKPSQSTKEAPIRNPPTKGEKLTDLTNKSSVLQNEIRQMDHNGTKYLQESRDEEDQNFALVESYLVTVVEDGSELGDEEDTSNVDPASDGADGKQEAPEDPERRESPSNRAACADDEDLQQWTAAKAYRCHVISDDGQGSDVQGELAGSSICDVSGRASGLFATGRKAHLELPFNANWGELSGPHLHRFHELDFHECEGGFAIINEEEEGDAVFVNDTGAMLSPSTRRGKIYPFSLSPIFEEESGREDTCSEDLPDLPVTQEDLRSVEQQASSILSLLQSVSERLQSSVFSDPYPDSSDELSPTLRPPPWGCLSDHVDEDVCSTNNALNALSHAGPDKWEGSPDRQYVNNDAGSSSQVDRHSGEVQVAVPAPPQRESLISAPPYDSTAVSKSPFYEYLKNARCQVTKPDVDNNQPHSKNKLCQGDRVSSAPVHPIIIDRSFKKVISRPTKMHIYEGVTFSGEKREINTDVEDATGLAFPHGASIRVLRGCWLLYRDPGFRGPCVVLEEGEKVLSPDGGVSWLGGSPSAVTIGSIKRAVKDDSTPEILVRTWETGESLSTAVDDLGTRGSVRLSSLSVKSGCWVAYECTGFSGNHTVLEAGGCISPGPHGQPLSCVRSLRPLRMGGLKVRRPLDPKMVVYEQPCFGGQSREILGNTPRLGADPGPPGASSLRVVGGVWVGYSGESYRGRQYLLEEGEHPECLEPGGSDQALLSFRFLQADFIEPSISLRSGLDSPQATQTDIVDLDVPDLEQAGSAGRTDCICVNSGVWVAYSERSFCGKQCVLEKGVYEGDLDWGGTTGSPASIRAVRMERSGGEEPKYLLRAYSQPHYQGESQEYDGEAPNCTSSLPMSFRVIWGNWLLFDEEGCTGNQFVLGEGLYPDLISCGCVATSVKSLKPIPYSFSDPSISLYSLDSFEGLETVVLTPSDSMNNFFTQSLRVYSGLWVAYEYSHFKGRQMLLQPGDFPAWGDHSGWDTVGSLYPLKQPKVYIQVRNRALGSLLTAEILKDDVPPAKVSLSPARGLDSQCWVFCGGLLKCKASKACLSLIGGKAVSGACVALWAEHGRTHQKWSLNENGTISSHLNHTLVLDIKGGTGFDKERLVANEFTGDLGTQYWDIEMV</sequence>
<evidence type="ECO:0000256" key="2">
    <source>
        <dbReference type="ARBA" id="ARBA00022737"/>
    </source>
</evidence>
<evidence type="ECO:0000256" key="1">
    <source>
        <dbReference type="ARBA" id="ARBA00009646"/>
    </source>
</evidence>
<evidence type="ECO:0000256" key="3">
    <source>
        <dbReference type="SAM" id="MobiDB-lite"/>
    </source>
</evidence>
<feature type="domain" description="Beta/gamma crystallin 'Greek key'" evidence="4">
    <location>
        <begin position="1842"/>
        <end position="1883"/>
    </location>
</feature>
<feature type="domain" description="Beta/gamma crystallin 'Greek key'" evidence="4">
    <location>
        <begin position="1535"/>
        <end position="1575"/>
    </location>
</feature>
<feature type="region of interest" description="Disordered" evidence="3">
    <location>
        <begin position="974"/>
        <end position="1014"/>
    </location>
</feature>
<organism evidence="5 6">
    <name type="scientific">Anguilla anguilla</name>
    <name type="common">European freshwater eel</name>
    <name type="synonym">Muraena anguilla</name>
    <dbReference type="NCBI Taxonomy" id="7936"/>
    <lineage>
        <taxon>Eukaryota</taxon>
        <taxon>Metazoa</taxon>
        <taxon>Chordata</taxon>
        <taxon>Craniata</taxon>
        <taxon>Vertebrata</taxon>
        <taxon>Euteleostomi</taxon>
        <taxon>Actinopterygii</taxon>
        <taxon>Neopterygii</taxon>
        <taxon>Teleostei</taxon>
        <taxon>Anguilliformes</taxon>
        <taxon>Anguillidae</taxon>
        <taxon>Anguilla</taxon>
    </lineage>
</organism>
<feature type="region of interest" description="Disordered" evidence="3">
    <location>
        <begin position="1234"/>
        <end position="1264"/>
    </location>
</feature>
<feature type="compositionally biased region" description="Low complexity" evidence="3">
    <location>
        <begin position="459"/>
        <end position="470"/>
    </location>
</feature>
<dbReference type="SMART" id="SM00247">
    <property type="entry name" value="XTALbg"/>
    <property type="match status" value="6"/>
</dbReference>
<evidence type="ECO:0000313" key="5">
    <source>
        <dbReference type="EMBL" id="KAG5843872.1"/>
    </source>
</evidence>
<gene>
    <name evidence="5" type="ORF">ANANG_G00155500</name>
</gene>
<feature type="region of interest" description="Disordered" evidence="3">
    <location>
        <begin position="291"/>
        <end position="318"/>
    </location>
</feature>
<feature type="region of interest" description="Disordered" evidence="3">
    <location>
        <begin position="21"/>
        <end position="134"/>
    </location>
</feature>